<protein>
    <submittedName>
        <fullName evidence="9">Subtilisin inhibitor-like</fullName>
    </submittedName>
</protein>
<evidence type="ECO:0000256" key="4">
    <source>
        <dbReference type="ARBA" id="ARBA00022690"/>
    </source>
</evidence>
<evidence type="ECO:0000259" key="8">
    <source>
        <dbReference type="Pfam" id="PF00720"/>
    </source>
</evidence>
<sequence>MKQLSVGAAIAAAAAFVALSSAPAQALSLQEAQPMPVDPGIGDGGAGLVFLSVSGQSGENDARALLCPDGQGHAQGFEACTQLTAAGGDLEALNPVDGFCTKEYAPVTFRAFGVWEEEFVSYEHEFSNYCTGLHATGGAVFDLS</sequence>
<dbReference type="InterPro" id="IPR036819">
    <property type="entry name" value="Subtilisin_inhibitor-like_sf"/>
</dbReference>
<dbReference type="SUPFAM" id="SSF55399">
    <property type="entry name" value="Subtilisin inhibitor"/>
    <property type="match status" value="1"/>
</dbReference>
<gene>
    <name evidence="9" type="ORF">SAMN05216270_11638</name>
</gene>
<dbReference type="OrthoDB" id="4567948at2"/>
<organism evidence="9 10">
    <name type="scientific">Glycomyces harbinensis</name>
    <dbReference type="NCBI Taxonomy" id="58114"/>
    <lineage>
        <taxon>Bacteria</taxon>
        <taxon>Bacillati</taxon>
        <taxon>Actinomycetota</taxon>
        <taxon>Actinomycetes</taxon>
        <taxon>Glycomycetales</taxon>
        <taxon>Glycomycetaceae</taxon>
        <taxon>Glycomyces</taxon>
    </lineage>
</organism>
<accession>A0A1G7BAE2</accession>
<reference evidence="10" key="1">
    <citation type="submission" date="2016-10" db="EMBL/GenBank/DDBJ databases">
        <authorList>
            <person name="Varghese N."/>
            <person name="Submissions S."/>
        </authorList>
    </citation>
    <scope>NUCLEOTIDE SEQUENCE [LARGE SCALE GENOMIC DNA]</scope>
    <source>
        <strain evidence="10">CGMCC 4.3516</strain>
    </source>
</reference>
<dbReference type="Gene3D" id="3.30.350.10">
    <property type="entry name" value="Subtilisin inhibitor-like"/>
    <property type="match status" value="1"/>
</dbReference>
<evidence type="ECO:0000256" key="7">
    <source>
        <dbReference type="SAM" id="SignalP"/>
    </source>
</evidence>
<evidence type="ECO:0000256" key="3">
    <source>
        <dbReference type="ARBA" id="ARBA00022525"/>
    </source>
</evidence>
<keyword evidence="5" id="KW-0722">Serine protease inhibitor</keyword>
<dbReference type="STRING" id="58114.SAMN05216270_11638"/>
<name>A0A1G7BAE2_9ACTN</name>
<evidence type="ECO:0000256" key="5">
    <source>
        <dbReference type="ARBA" id="ARBA00022900"/>
    </source>
</evidence>
<keyword evidence="6" id="KW-1015">Disulfide bond</keyword>
<evidence type="ECO:0000256" key="1">
    <source>
        <dbReference type="ARBA" id="ARBA00004613"/>
    </source>
</evidence>
<dbReference type="AlphaFoldDB" id="A0A1G7BAE2"/>
<keyword evidence="3" id="KW-0964">Secreted</keyword>
<evidence type="ECO:0000256" key="6">
    <source>
        <dbReference type="ARBA" id="ARBA00023157"/>
    </source>
</evidence>
<evidence type="ECO:0000256" key="2">
    <source>
        <dbReference type="ARBA" id="ARBA00010472"/>
    </source>
</evidence>
<keyword evidence="4" id="KW-0646">Protease inhibitor</keyword>
<dbReference type="InterPro" id="IPR023549">
    <property type="entry name" value="Subtilisin_inhibitor"/>
</dbReference>
<keyword evidence="10" id="KW-1185">Reference proteome</keyword>
<evidence type="ECO:0000313" key="10">
    <source>
        <dbReference type="Proteomes" id="UP000198949"/>
    </source>
</evidence>
<proteinExistence type="inferred from homology"/>
<dbReference type="Proteomes" id="UP000198949">
    <property type="component" value="Unassembled WGS sequence"/>
</dbReference>
<evidence type="ECO:0000313" key="9">
    <source>
        <dbReference type="EMBL" id="SDE23981.1"/>
    </source>
</evidence>
<dbReference type="Pfam" id="PF00720">
    <property type="entry name" value="SSI"/>
    <property type="match status" value="1"/>
</dbReference>
<feature type="chain" id="PRO_5011494888" evidence="7">
    <location>
        <begin position="27"/>
        <end position="144"/>
    </location>
</feature>
<comment type="similarity">
    <text evidence="2">Belongs to the protease inhibitor I16 (SSI) family.</text>
</comment>
<dbReference type="GO" id="GO:0005576">
    <property type="term" value="C:extracellular region"/>
    <property type="evidence" value="ECO:0007669"/>
    <property type="project" value="UniProtKB-SubCell"/>
</dbReference>
<dbReference type="EMBL" id="FNAD01000016">
    <property type="protein sequence ID" value="SDE23981.1"/>
    <property type="molecule type" value="Genomic_DNA"/>
</dbReference>
<keyword evidence="7" id="KW-0732">Signal</keyword>
<comment type="subcellular location">
    <subcellularLocation>
        <location evidence="1">Secreted</location>
    </subcellularLocation>
</comment>
<feature type="signal peptide" evidence="7">
    <location>
        <begin position="1"/>
        <end position="26"/>
    </location>
</feature>
<dbReference type="GO" id="GO:0004867">
    <property type="term" value="F:serine-type endopeptidase inhibitor activity"/>
    <property type="evidence" value="ECO:0007669"/>
    <property type="project" value="UniProtKB-KW"/>
</dbReference>
<feature type="domain" description="Subtilisin inhibitor" evidence="8">
    <location>
        <begin position="59"/>
        <end position="128"/>
    </location>
</feature>
<dbReference type="RefSeq" id="WP_091039605.1">
    <property type="nucleotide sequence ID" value="NZ_FNAD01000016.1"/>
</dbReference>